<gene>
    <name evidence="2" type="ORF">RSA13_06065</name>
</gene>
<evidence type="ECO:0000259" key="1">
    <source>
        <dbReference type="Pfam" id="PF07157"/>
    </source>
</evidence>
<organism evidence="2 3">
    <name type="scientific">Pantoea stewartii</name>
    <dbReference type="NCBI Taxonomy" id="66269"/>
    <lineage>
        <taxon>Bacteria</taxon>
        <taxon>Pseudomonadati</taxon>
        <taxon>Pseudomonadota</taxon>
        <taxon>Gammaproteobacteria</taxon>
        <taxon>Enterobacterales</taxon>
        <taxon>Erwiniaceae</taxon>
        <taxon>Pantoea</taxon>
    </lineage>
</organism>
<accession>A0AB34VII2</accession>
<name>A0AB34VII2_9GAMM</name>
<comment type="caution">
    <text evidence="2">The sequence shown here is derived from an EMBL/GenBank/DDBJ whole genome shotgun (WGS) entry which is preliminary data.</text>
</comment>
<dbReference type="Proteomes" id="UP000072520">
    <property type="component" value="Unassembled WGS sequence"/>
</dbReference>
<evidence type="ECO:0000313" key="2">
    <source>
        <dbReference type="EMBL" id="KTS99169.1"/>
    </source>
</evidence>
<feature type="domain" description="DNA circulation N-terminal" evidence="1">
    <location>
        <begin position="7"/>
        <end position="93"/>
    </location>
</feature>
<reference evidence="2 3" key="1">
    <citation type="journal article" date="2016" name="Front. Microbiol.">
        <title>Genomic Resource of Rice Seed Associated Bacteria.</title>
        <authorList>
            <person name="Midha S."/>
            <person name="Bansal K."/>
            <person name="Sharma S."/>
            <person name="Kumar N."/>
            <person name="Patil P.P."/>
            <person name="Chaudhry V."/>
            <person name="Patil P.B."/>
        </authorList>
    </citation>
    <scope>NUCLEOTIDE SEQUENCE [LARGE SCALE GENOMIC DNA]</scope>
    <source>
        <strain evidence="2 3">RSA13</strain>
    </source>
</reference>
<dbReference type="Pfam" id="PF07157">
    <property type="entry name" value="DNA_circ_N"/>
    <property type="match status" value="1"/>
</dbReference>
<dbReference type="RefSeq" id="WP_058708527.1">
    <property type="nucleotide sequence ID" value="NZ_LDSI01000008.1"/>
</dbReference>
<dbReference type="EMBL" id="LDSI01000008">
    <property type="protein sequence ID" value="KTS99169.1"/>
    <property type="molecule type" value="Genomic_DNA"/>
</dbReference>
<dbReference type="AlphaFoldDB" id="A0AB34VII2"/>
<dbReference type="InterPro" id="IPR009826">
    <property type="entry name" value="DNA_circ_N"/>
</dbReference>
<evidence type="ECO:0000313" key="3">
    <source>
        <dbReference type="Proteomes" id="UP000072520"/>
    </source>
</evidence>
<proteinExistence type="predicted"/>
<protein>
    <submittedName>
        <fullName evidence="2">DNA circularization protein</fullName>
    </submittedName>
</protein>
<sequence length="448" mass="49262">MSWIDNLQDASIRDVPFKVDEDEATFGRRVQVHEYPNRDKPWAEDLGRATRRFSIQAYLIGDDYFEQRNRLIEAVEKPGSCTLVHPFYGEMTVIVTDEVRVSHTKDEGRMCRVSFSFTEAGELSFPRAGLATGQKLSSSVSFFDDAVSSAFGFFGMDGMPDFVQDGVLNDASGMFSSVTEAFQYVDSGVSAASRLLQGDLSVLLRPPSSGMNFVNRLQNMWRAGLRLNGNASDLMAMINGLTGITVDRGLAPRGVWKSDSKTAQDQTTQRNYVAQAVRTTAISEAAAAVTSLPQPVNRTITRQQDPLQPARVVHPAVSDIQSDTSSGTSAAIPGATSSVDNATIIPWDSLIAVRDSINDAIDLEMDRVLDDRLFQTLATLRTDVNRDISARLEQVERMTERTPSQVMPALVLASDWYDSATRSGDITARNGIRHPGFVPVKILRVPVR</sequence>